<dbReference type="CDD" id="cd02042">
    <property type="entry name" value="ParAB_family"/>
    <property type="match status" value="1"/>
</dbReference>
<organism evidence="2 3">
    <name type="scientific">Pseudolysobacter antarcticus</name>
    <dbReference type="NCBI Taxonomy" id="2511995"/>
    <lineage>
        <taxon>Bacteria</taxon>
        <taxon>Pseudomonadati</taxon>
        <taxon>Pseudomonadota</taxon>
        <taxon>Gammaproteobacteria</taxon>
        <taxon>Lysobacterales</taxon>
        <taxon>Rhodanobacteraceae</taxon>
        <taxon>Pseudolysobacter</taxon>
    </lineage>
</organism>
<dbReference type="InterPro" id="IPR027417">
    <property type="entry name" value="P-loop_NTPase"/>
</dbReference>
<dbReference type="InterPro" id="IPR050678">
    <property type="entry name" value="DNA_Partitioning_ATPase"/>
</dbReference>
<dbReference type="Pfam" id="PF01656">
    <property type="entry name" value="CbiA"/>
    <property type="match status" value="1"/>
</dbReference>
<feature type="domain" description="CobQ/CobB/MinD/ParA nucleotide binding" evidence="1">
    <location>
        <begin position="4"/>
        <end position="164"/>
    </location>
</feature>
<dbReference type="KEGG" id="xbc:ELE36_00080"/>
<name>A0A411HEK8_9GAMM</name>
<dbReference type="Gene3D" id="3.40.50.300">
    <property type="entry name" value="P-loop containing nucleotide triphosphate hydrolases"/>
    <property type="match status" value="1"/>
</dbReference>
<evidence type="ECO:0000313" key="2">
    <source>
        <dbReference type="EMBL" id="QBB68899.1"/>
    </source>
</evidence>
<dbReference type="Proteomes" id="UP000291562">
    <property type="component" value="Plasmid unnamed1"/>
</dbReference>
<dbReference type="OrthoDB" id="69313at2"/>
<reference evidence="2 3" key="1">
    <citation type="submission" date="2019-01" db="EMBL/GenBank/DDBJ databases">
        <title>Pseudolysobacter antarctica gen. nov., sp. nov., isolated from Fildes Peninsula, Antarctica.</title>
        <authorList>
            <person name="Wei Z."/>
            <person name="Peng F."/>
        </authorList>
    </citation>
    <scope>NUCLEOTIDE SEQUENCE [LARGE SCALE GENOMIC DNA]</scope>
    <source>
        <strain evidence="2 3">AQ6-296</strain>
        <plasmid evidence="2 3">unnamed1</plasmid>
    </source>
</reference>
<keyword evidence="2" id="KW-0614">Plasmid</keyword>
<dbReference type="EMBL" id="CP035703">
    <property type="protein sequence ID" value="QBB68899.1"/>
    <property type="molecule type" value="Genomic_DNA"/>
</dbReference>
<protein>
    <submittedName>
        <fullName evidence="2">ParA family protein</fullName>
    </submittedName>
</protein>
<evidence type="ECO:0000313" key="3">
    <source>
        <dbReference type="Proteomes" id="UP000291562"/>
    </source>
</evidence>
<proteinExistence type="predicted"/>
<accession>A0A411HEK8</accession>
<dbReference type="PANTHER" id="PTHR13696:SF96">
    <property type="entry name" value="COBQ_COBB_MIND_PARA NUCLEOTIDE BINDING DOMAIN-CONTAINING PROTEIN"/>
    <property type="match status" value="1"/>
</dbReference>
<geneLocation type="plasmid" evidence="2">
    <name>unnamed1</name>
</geneLocation>
<dbReference type="AlphaFoldDB" id="A0A411HEK8"/>
<gene>
    <name evidence="2" type="ORF">ELE36_00080</name>
</gene>
<dbReference type="RefSeq" id="WP_129831150.1">
    <property type="nucleotide sequence ID" value="NZ_CP035703.1"/>
</dbReference>
<dbReference type="PANTHER" id="PTHR13696">
    <property type="entry name" value="P-LOOP CONTAINING NUCLEOSIDE TRIPHOSPHATE HYDROLASE"/>
    <property type="match status" value="1"/>
</dbReference>
<keyword evidence="3" id="KW-1185">Reference proteome</keyword>
<dbReference type="InterPro" id="IPR002586">
    <property type="entry name" value="CobQ/CobB/MinD/ParA_Nub-bd_dom"/>
</dbReference>
<dbReference type="PIRSF" id="PIRSF009320">
    <property type="entry name" value="Nuc_binding_HP_1000"/>
    <property type="match status" value="1"/>
</dbReference>
<dbReference type="SUPFAM" id="SSF52540">
    <property type="entry name" value="P-loop containing nucleoside triphosphate hydrolases"/>
    <property type="match status" value="1"/>
</dbReference>
<evidence type="ECO:0000259" key="1">
    <source>
        <dbReference type="Pfam" id="PF01656"/>
    </source>
</evidence>
<sequence length="207" mass="22319">MKTIVITSQKGGSGKTTLAAHLAVEAERVGDSPAWLIDTDEQGTLSQWHERREQETPQRAEMPFSRLADGLSKMTERGAVYCFIDTAPTISSQSTALIDLADLVLIPVRPSPADLWAVSETVALVKKANKPFLFVITQAKAQATITAQTVAALSQHGRVAQAFIADRVPYAGAMTGGRTAPELGPKSAAAEEITSLWREVKSFFHET</sequence>